<dbReference type="SUPFAM" id="SSF46785">
    <property type="entry name" value="Winged helix' DNA-binding domain"/>
    <property type="match status" value="1"/>
</dbReference>
<dbReference type="InterPro" id="IPR036388">
    <property type="entry name" value="WH-like_DNA-bd_sf"/>
</dbReference>
<evidence type="ECO:0000259" key="5">
    <source>
        <dbReference type="PROSITE" id="PS51078"/>
    </source>
</evidence>
<gene>
    <name evidence="6" type="ORF">Ga0061061_10759</name>
</gene>
<sequence>MTGSQSLERGLNILKILSDDADPLGVREIARRCSLSAAVIQRLMNTLGEWGYVEQDPATKRYRLGHAALALAHHVIRQGPMLEAALEELRQLARDHHLNGFLGVRRGDRGIYLVAVQSDGPLVVKATPGDPLALHSTALGKALLAALDDAQVRQILGSGPLEAKTARTVTDPERLLAQLRKARMAGHATSVEENLPGIVSVGAGICDAAGTVVAAISVAYPRALEPSLTTTIVAPLVMAAAARISFRLGFRGPSTPHA</sequence>
<dbReference type="PROSITE" id="PS51077">
    <property type="entry name" value="HTH_ICLR"/>
    <property type="match status" value="1"/>
</dbReference>
<evidence type="ECO:0000256" key="3">
    <source>
        <dbReference type="ARBA" id="ARBA00023163"/>
    </source>
</evidence>
<evidence type="ECO:0000256" key="2">
    <source>
        <dbReference type="ARBA" id="ARBA00023125"/>
    </source>
</evidence>
<evidence type="ECO:0000313" key="7">
    <source>
        <dbReference type="Proteomes" id="UP000182178"/>
    </source>
</evidence>
<dbReference type="Pfam" id="PF09339">
    <property type="entry name" value="HTH_IclR"/>
    <property type="match status" value="1"/>
</dbReference>
<dbReference type="Gene3D" id="1.10.10.10">
    <property type="entry name" value="Winged helix-like DNA-binding domain superfamily/Winged helix DNA-binding domain"/>
    <property type="match status" value="1"/>
</dbReference>
<dbReference type="InterPro" id="IPR050707">
    <property type="entry name" value="HTH_MetabolicPath_Reg"/>
</dbReference>
<keyword evidence="3" id="KW-0804">Transcription</keyword>
<name>A0ABM9U6W7_9HYPH</name>
<dbReference type="PROSITE" id="PS51078">
    <property type="entry name" value="ICLR_ED"/>
    <property type="match status" value="1"/>
</dbReference>
<organism evidence="6 7">
    <name type="scientific">Chelatococcus sambhunathii</name>
    <dbReference type="NCBI Taxonomy" id="363953"/>
    <lineage>
        <taxon>Bacteria</taxon>
        <taxon>Pseudomonadati</taxon>
        <taxon>Pseudomonadota</taxon>
        <taxon>Alphaproteobacteria</taxon>
        <taxon>Hyphomicrobiales</taxon>
        <taxon>Chelatococcaceae</taxon>
        <taxon>Chelatococcus</taxon>
    </lineage>
</organism>
<dbReference type="InterPro" id="IPR029016">
    <property type="entry name" value="GAF-like_dom_sf"/>
</dbReference>
<reference evidence="6 7" key="1">
    <citation type="submission" date="2015-08" db="EMBL/GenBank/DDBJ databases">
        <authorList>
            <person name="Varghese N."/>
        </authorList>
    </citation>
    <scope>NUCLEOTIDE SEQUENCE [LARGE SCALE GENOMIC DNA]</scope>
    <source>
        <strain evidence="6 7">DSM 18167</strain>
    </source>
</reference>
<dbReference type="InterPro" id="IPR036390">
    <property type="entry name" value="WH_DNA-bd_sf"/>
</dbReference>
<feature type="domain" description="IclR-ED" evidence="5">
    <location>
        <begin position="67"/>
        <end position="250"/>
    </location>
</feature>
<dbReference type="InterPro" id="IPR005471">
    <property type="entry name" value="Tscrpt_reg_IclR_N"/>
</dbReference>
<dbReference type="Pfam" id="PF01614">
    <property type="entry name" value="IclR_C"/>
    <property type="match status" value="1"/>
</dbReference>
<evidence type="ECO:0000259" key="4">
    <source>
        <dbReference type="PROSITE" id="PS51077"/>
    </source>
</evidence>
<dbReference type="SMART" id="SM00346">
    <property type="entry name" value="HTH_ICLR"/>
    <property type="match status" value="1"/>
</dbReference>
<dbReference type="PANTHER" id="PTHR30136:SF24">
    <property type="entry name" value="HTH-TYPE TRANSCRIPTIONAL REPRESSOR ALLR"/>
    <property type="match status" value="1"/>
</dbReference>
<keyword evidence="2" id="KW-0238">DNA-binding</keyword>
<feature type="domain" description="HTH iclR-type" evidence="4">
    <location>
        <begin position="4"/>
        <end position="66"/>
    </location>
</feature>
<dbReference type="InterPro" id="IPR014757">
    <property type="entry name" value="Tscrpt_reg_IclR_C"/>
</dbReference>
<evidence type="ECO:0000313" key="6">
    <source>
        <dbReference type="EMBL" id="CUA89250.1"/>
    </source>
</evidence>
<dbReference type="Proteomes" id="UP000182178">
    <property type="component" value="Unassembled WGS sequence"/>
</dbReference>
<dbReference type="SUPFAM" id="SSF55781">
    <property type="entry name" value="GAF domain-like"/>
    <property type="match status" value="1"/>
</dbReference>
<dbReference type="RefSeq" id="WP_055459975.1">
    <property type="nucleotide sequence ID" value="NZ_CYHC01000007.1"/>
</dbReference>
<accession>A0ABM9U6W7</accession>
<dbReference type="PANTHER" id="PTHR30136">
    <property type="entry name" value="HELIX-TURN-HELIX TRANSCRIPTIONAL REGULATOR, ICLR FAMILY"/>
    <property type="match status" value="1"/>
</dbReference>
<evidence type="ECO:0000256" key="1">
    <source>
        <dbReference type="ARBA" id="ARBA00023015"/>
    </source>
</evidence>
<keyword evidence="1" id="KW-0805">Transcription regulation</keyword>
<dbReference type="EMBL" id="CYHC01000007">
    <property type="protein sequence ID" value="CUA89250.1"/>
    <property type="molecule type" value="Genomic_DNA"/>
</dbReference>
<proteinExistence type="predicted"/>
<protein>
    <submittedName>
        <fullName evidence="6">Transcriptional regulator, IclR family</fullName>
    </submittedName>
</protein>
<keyword evidence="7" id="KW-1185">Reference proteome</keyword>
<dbReference type="Gene3D" id="3.30.450.40">
    <property type="match status" value="1"/>
</dbReference>
<comment type="caution">
    <text evidence="6">The sequence shown here is derived from an EMBL/GenBank/DDBJ whole genome shotgun (WGS) entry which is preliminary data.</text>
</comment>